<dbReference type="PRINTS" id="PR00419">
    <property type="entry name" value="ADXRDTASE"/>
</dbReference>
<dbReference type="UniPathway" id="UPA00296"/>
<feature type="binding site" evidence="14">
    <location>
        <position position="41"/>
    </location>
    <ligand>
        <name>FAD</name>
        <dbReference type="ChEBI" id="CHEBI:57692"/>
    </ligand>
</feature>
<name>A0A1A9X3I9_9MUSC</name>
<dbReference type="Proteomes" id="UP000091820">
    <property type="component" value="Unassembled WGS sequence"/>
</dbReference>
<feature type="binding site" evidence="15">
    <location>
        <begin position="177"/>
        <end position="180"/>
    </location>
    <ligand>
        <name>NADP(+)</name>
        <dbReference type="ChEBI" id="CHEBI:58349"/>
    </ligand>
</feature>
<protein>
    <recommendedName>
        <fullName evidence="5 13">NADPH:adrenodoxin oxidoreductase, mitochondrial</fullName>
        <ecNumber evidence="4 13">1.18.1.6</ecNumber>
    </recommendedName>
</protein>
<evidence type="ECO:0000313" key="17">
    <source>
        <dbReference type="Proteomes" id="UP000091820"/>
    </source>
</evidence>
<dbReference type="InterPro" id="IPR021163">
    <property type="entry name" value="Ferredox_Rdtase_adrenod"/>
</dbReference>
<keyword evidence="11 13" id="KW-0560">Oxidoreductase</keyword>
<evidence type="ECO:0000256" key="6">
    <source>
        <dbReference type="ARBA" id="ARBA00022448"/>
    </source>
</evidence>
<proteinExistence type="inferred from homology"/>
<keyword evidence="6" id="KW-0813">Transport</keyword>
<keyword evidence="10" id="KW-0249">Electron transport</keyword>
<keyword evidence="13" id="KW-0496">Mitochondrion</keyword>
<dbReference type="Gene3D" id="3.50.50.60">
    <property type="entry name" value="FAD/NAD(P)-binding domain"/>
    <property type="match status" value="1"/>
</dbReference>
<feature type="binding site" evidence="15">
    <location>
        <position position="233"/>
    </location>
    <ligand>
        <name>NADP(+)</name>
        <dbReference type="ChEBI" id="CHEBI:58349"/>
    </ligand>
</feature>
<evidence type="ECO:0000256" key="5">
    <source>
        <dbReference type="ARBA" id="ARBA00016287"/>
    </source>
</evidence>
<accession>A0A1A9X3I9</accession>
<feature type="binding site" evidence="14">
    <location>
        <position position="70"/>
    </location>
    <ligand>
        <name>FAD</name>
        <dbReference type="ChEBI" id="CHEBI:57692"/>
    </ligand>
</feature>
<evidence type="ECO:0000256" key="9">
    <source>
        <dbReference type="ARBA" id="ARBA00022857"/>
    </source>
</evidence>
<organism evidence="16 17">
    <name type="scientific">Glossina brevipalpis</name>
    <dbReference type="NCBI Taxonomy" id="37001"/>
    <lineage>
        <taxon>Eukaryota</taxon>
        <taxon>Metazoa</taxon>
        <taxon>Ecdysozoa</taxon>
        <taxon>Arthropoda</taxon>
        <taxon>Hexapoda</taxon>
        <taxon>Insecta</taxon>
        <taxon>Pterygota</taxon>
        <taxon>Neoptera</taxon>
        <taxon>Endopterygota</taxon>
        <taxon>Diptera</taxon>
        <taxon>Brachycera</taxon>
        <taxon>Muscomorpha</taxon>
        <taxon>Hippoboscoidea</taxon>
        <taxon>Glossinidae</taxon>
        <taxon>Glossina</taxon>
    </lineage>
</organism>
<evidence type="ECO:0000256" key="12">
    <source>
        <dbReference type="ARBA" id="ARBA00048933"/>
    </source>
</evidence>
<comment type="subcellular location">
    <subcellularLocation>
        <location evidence="13">Mitochondrion</location>
    </subcellularLocation>
</comment>
<dbReference type="PANTHER" id="PTHR48467:SF1">
    <property type="entry name" value="GLUTAMATE SYNTHASE 1 [NADH], CHLOROPLASTIC-LIKE"/>
    <property type="match status" value="1"/>
</dbReference>
<feature type="binding site" evidence="14">
    <location>
        <begin position="389"/>
        <end position="391"/>
    </location>
    <ligand>
        <name>FAD</name>
        <dbReference type="ChEBI" id="CHEBI:57692"/>
    </ligand>
</feature>
<evidence type="ECO:0000313" key="16">
    <source>
        <dbReference type="EnsemblMetazoa" id="GBRI043023-PA"/>
    </source>
</evidence>
<evidence type="ECO:0000256" key="10">
    <source>
        <dbReference type="ARBA" id="ARBA00022982"/>
    </source>
</evidence>
<feature type="binding site" evidence="15">
    <location>
        <position position="389"/>
    </location>
    <ligand>
        <name>NADP(+)</name>
        <dbReference type="ChEBI" id="CHEBI:58349"/>
    </ligand>
</feature>
<dbReference type="FunFam" id="3.50.50.60:FF:000229">
    <property type="entry name" value="NADPH:adrenodoxin oxidoreductase, mitochondrial"/>
    <property type="match status" value="1"/>
</dbReference>
<dbReference type="Pfam" id="PF13450">
    <property type="entry name" value="NAD_binding_8"/>
    <property type="match status" value="1"/>
</dbReference>
<evidence type="ECO:0000256" key="4">
    <source>
        <dbReference type="ARBA" id="ARBA00013219"/>
    </source>
</evidence>
<dbReference type="GO" id="GO:0005739">
    <property type="term" value="C:mitochondrion"/>
    <property type="evidence" value="ECO:0007669"/>
    <property type="project" value="UniProtKB-SubCell"/>
</dbReference>
<dbReference type="AlphaFoldDB" id="A0A1A9X3I9"/>
<feature type="binding site" evidence="14">
    <location>
        <position position="106"/>
    </location>
    <ligand>
        <name>FAD</name>
        <dbReference type="ChEBI" id="CHEBI:57692"/>
    </ligand>
</feature>
<keyword evidence="8 13" id="KW-0274">FAD</keyword>
<evidence type="ECO:0000256" key="3">
    <source>
        <dbReference type="ARBA" id="ARBA00008312"/>
    </source>
</evidence>
<evidence type="ECO:0000256" key="11">
    <source>
        <dbReference type="ARBA" id="ARBA00023002"/>
    </source>
</evidence>
<dbReference type="InterPro" id="IPR055275">
    <property type="entry name" value="Ferredox_Rdtase"/>
</dbReference>
<evidence type="ECO:0000256" key="1">
    <source>
        <dbReference type="ARBA" id="ARBA00001974"/>
    </source>
</evidence>
<keyword evidence="17" id="KW-1185">Reference proteome</keyword>
<dbReference type="STRING" id="37001.A0A1A9X3I9"/>
<comment type="cofactor">
    <cofactor evidence="1 13 14">
        <name>FAD</name>
        <dbReference type="ChEBI" id="CHEBI:57692"/>
    </cofactor>
</comment>
<keyword evidence="9 13" id="KW-0521">NADP</keyword>
<evidence type="ECO:0000256" key="7">
    <source>
        <dbReference type="ARBA" id="ARBA00022630"/>
    </source>
</evidence>
<dbReference type="PANTHER" id="PTHR48467">
    <property type="entry name" value="GLUTAMATE SYNTHASE 1 [NADH], CHLOROPLASTIC-LIKE"/>
    <property type="match status" value="1"/>
</dbReference>
<evidence type="ECO:0000256" key="14">
    <source>
        <dbReference type="PIRSR" id="PIRSR000362-1"/>
    </source>
</evidence>
<dbReference type="EnsemblMetazoa" id="GBRI043023-RA">
    <property type="protein sequence ID" value="GBRI043023-PA"/>
    <property type="gene ID" value="GBRI043023"/>
</dbReference>
<dbReference type="GO" id="GO:0008203">
    <property type="term" value="P:cholesterol metabolic process"/>
    <property type="evidence" value="ECO:0007669"/>
    <property type="project" value="UniProtKB-UniPathway"/>
</dbReference>
<keyword evidence="7 13" id="KW-0285">Flavoprotein</keyword>
<dbReference type="SUPFAM" id="SSF51971">
    <property type="entry name" value="Nucleotide-binding domain"/>
    <property type="match status" value="1"/>
</dbReference>
<reference evidence="17" key="1">
    <citation type="submission" date="2014-03" db="EMBL/GenBank/DDBJ databases">
        <authorList>
            <person name="Aksoy S."/>
            <person name="Warren W."/>
            <person name="Wilson R.K."/>
        </authorList>
    </citation>
    <scope>NUCLEOTIDE SEQUENCE [LARGE SCALE GENOMIC DNA]</scope>
    <source>
        <strain evidence="17">IAEA</strain>
    </source>
</reference>
<feature type="binding site" evidence="14">
    <location>
        <position position="62"/>
    </location>
    <ligand>
        <name>FAD</name>
        <dbReference type="ChEBI" id="CHEBI:57692"/>
    </ligand>
</feature>
<dbReference type="EC" id="1.18.1.6" evidence="4 13"/>
<dbReference type="PIRSF" id="PIRSF000362">
    <property type="entry name" value="FNR"/>
    <property type="match status" value="1"/>
</dbReference>
<reference evidence="16" key="2">
    <citation type="submission" date="2020-05" db="UniProtKB">
        <authorList>
            <consortium name="EnsemblMetazoa"/>
        </authorList>
    </citation>
    <scope>IDENTIFICATION</scope>
    <source>
        <strain evidence="16">IAEA</strain>
    </source>
</reference>
<feature type="binding site" evidence="15">
    <location>
        <begin position="221"/>
        <end position="222"/>
    </location>
    <ligand>
        <name>NADP(+)</name>
        <dbReference type="ChEBI" id="CHEBI:58349"/>
    </ligand>
</feature>
<evidence type="ECO:0000256" key="8">
    <source>
        <dbReference type="ARBA" id="ARBA00022827"/>
    </source>
</evidence>
<dbReference type="GO" id="GO:0016491">
    <property type="term" value="F:oxidoreductase activity"/>
    <property type="evidence" value="ECO:0007669"/>
    <property type="project" value="UniProtKB-KW"/>
</dbReference>
<comment type="similarity">
    <text evidence="3 13">Belongs to the ferredoxin--NADP reductase type 1 family.</text>
</comment>
<feature type="binding site" evidence="14">
    <location>
        <position position="382"/>
    </location>
    <ligand>
        <name>FAD</name>
        <dbReference type="ChEBI" id="CHEBI:57692"/>
    </ligand>
</feature>
<evidence type="ECO:0000256" key="2">
    <source>
        <dbReference type="ARBA" id="ARBA00004731"/>
    </source>
</evidence>
<evidence type="ECO:0000256" key="15">
    <source>
        <dbReference type="PIRSR" id="PIRSR000362-2"/>
    </source>
</evidence>
<dbReference type="VEuPathDB" id="VectorBase:GBRI043023"/>
<dbReference type="Gene3D" id="3.40.50.720">
    <property type="entry name" value="NAD(P)-binding Rossmann-like Domain"/>
    <property type="match status" value="1"/>
</dbReference>
<comment type="catalytic activity">
    <reaction evidence="12 13">
        <text>2 reduced [adrenodoxin] + NADP(+) + H(+) = 2 oxidized [adrenodoxin] + NADPH</text>
        <dbReference type="Rhea" id="RHEA:42312"/>
        <dbReference type="Rhea" id="RHEA-COMP:9998"/>
        <dbReference type="Rhea" id="RHEA-COMP:9999"/>
        <dbReference type="ChEBI" id="CHEBI:15378"/>
        <dbReference type="ChEBI" id="CHEBI:33737"/>
        <dbReference type="ChEBI" id="CHEBI:33738"/>
        <dbReference type="ChEBI" id="CHEBI:57783"/>
        <dbReference type="ChEBI" id="CHEBI:58349"/>
        <dbReference type="EC" id="1.18.1.6"/>
    </reaction>
</comment>
<evidence type="ECO:0000256" key="13">
    <source>
        <dbReference type="PIRNR" id="PIRNR000362"/>
    </source>
</evidence>
<comment type="pathway">
    <text evidence="2">Steroid metabolism; cholesterol metabolism.</text>
</comment>
<dbReference type="InterPro" id="IPR036188">
    <property type="entry name" value="FAD/NAD-bd_sf"/>
</dbReference>
<sequence length="471" mass="52856">MLQQIFKNFIRLPEKFLYRTTFTKKRYLSTTKICIVGAGPSGFYAAQYLLKHLQNCQVDVVEKLPTPFGLVRFGVAPDHPEVKNVINTFSKTAASPRFQFYGNVCLGKDVTLQQLRDCYHVVLLTYGADRDRQLDIPNENEINVLSAREFVAWYNGLPGAEDLQPNLSGDNVTIIGQGNVAIDVARMLLSPLDELKKTDITSYALDVLTSSKVQNVYLVGRRGPLQVAFTIKELREMLKLPQVSTIWKYEDFDGIKEIVDKLPRPRKRLVELMLKSLNEQQQLNVEDGKNFIPIFLRSPQALSKREVTFTINKLEQDRAIPTNTFEVLQTDLVLRSIGYTSSCVDTGIHFNMKTGCVSNENGRVVSCTPERIVEKGLYVAGWLATGPTGVILTTMNNSFMVAKLICDDIAAGRLHLEEAKSGIGESLKTKAVVTWEGWSKIDAEEVKRGRLVGKPREKIVKIQELLKVAGV</sequence>